<dbReference type="RefSeq" id="WP_386424788.1">
    <property type="nucleotide sequence ID" value="NZ_JBHSBB010000001.1"/>
</dbReference>
<dbReference type="SMART" id="SM00822">
    <property type="entry name" value="PKS_KR"/>
    <property type="match status" value="1"/>
</dbReference>
<dbReference type="SUPFAM" id="SSF51735">
    <property type="entry name" value="NAD(P)-binding Rossmann-fold domains"/>
    <property type="match status" value="1"/>
</dbReference>
<comment type="caution">
    <text evidence="5">The sequence shown here is derived from an EMBL/GenBank/DDBJ whole genome shotgun (WGS) entry which is preliminary data.</text>
</comment>
<dbReference type="InterPro" id="IPR036291">
    <property type="entry name" value="NAD(P)-bd_dom_sf"/>
</dbReference>
<dbReference type="InterPro" id="IPR020904">
    <property type="entry name" value="Sc_DH/Rdtase_CS"/>
</dbReference>
<dbReference type="PRINTS" id="PR00081">
    <property type="entry name" value="GDHRDH"/>
</dbReference>
<name>A0ABV8HEY0_9ACTN</name>
<keyword evidence="6" id="KW-1185">Reference proteome</keyword>
<dbReference type="PANTHER" id="PTHR43976:SF16">
    <property type="entry name" value="SHORT-CHAIN DEHYDROGENASE_REDUCTASE FAMILY PROTEIN"/>
    <property type="match status" value="1"/>
</dbReference>
<dbReference type="Gene3D" id="3.40.50.720">
    <property type="entry name" value="NAD(P)-binding Rossmann-like Domain"/>
    <property type="match status" value="1"/>
</dbReference>
<reference evidence="6" key="1">
    <citation type="journal article" date="2019" name="Int. J. Syst. Evol. Microbiol.">
        <title>The Global Catalogue of Microorganisms (GCM) 10K type strain sequencing project: providing services to taxonomists for standard genome sequencing and annotation.</title>
        <authorList>
            <consortium name="The Broad Institute Genomics Platform"/>
            <consortium name="The Broad Institute Genome Sequencing Center for Infectious Disease"/>
            <person name="Wu L."/>
            <person name="Ma J."/>
        </authorList>
    </citation>
    <scope>NUCLEOTIDE SEQUENCE [LARGE SCALE GENOMIC DNA]</scope>
    <source>
        <strain evidence="6">CGMCC 4.7237</strain>
    </source>
</reference>
<evidence type="ECO:0000256" key="2">
    <source>
        <dbReference type="ARBA" id="ARBA00023002"/>
    </source>
</evidence>
<evidence type="ECO:0000313" key="5">
    <source>
        <dbReference type="EMBL" id="MFC4030006.1"/>
    </source>
</evidence>
<protein>
    <submittedName>
        <fullName evidence="5">SDR family NAD(P)-dependent oxidoreductase</fullName>
    </submittedName>
</protein>
<dbReference type="Proteomes" id="UP001595765">
    <property type="component" value="Unassembled WGS sequence"/>
</dbReference>
<evidence type="ECO:0000313" key="6">
    <source>
        <dbReference type="Proteomes" id="UP001595765"/>
    </source>
</evidence>
<feature type="domain" description="Ketoreductase" evidence="4">
    <location>
        <begin position="2"/>
        <end position="160"/>
    </location>
</feature>
<keyword evidence="2" id="KW-0560">Oxidoreductase</keyword>
<proteinExistence type="inferred from homology"/>
<organism evidence="5 6">
    <name type="scientific">Streptomyces polygonati</name>
    <dbReference type="NCBI Taxonomy" id="1617087"/>
    <lineage>
        <taxon>Bacteria</taxon>
        <taxon>Bacillati</taxon>
        <taxon>Actinomycetota</taxon>
        <taxon>Actinomycetes</taxon>
        <taxon>Kitasatosporales</taxon>
        <taxon>Streptomycetaceae</taxon>
        <taxon>Streptomyces</taxon>
    </lineage>
</organism>
<dbReference type="EMBL" id="JBHSBB010000001">
    <property type="protein sequence ID" value="MFC4030006.1"/>
    <property type="molecule type" value="Genomic_DNA"/>
</dbReference>
<accession>A0ABV8HEY0</accession>
<dbReference type="PANTHER" id="PTHR43976">
    <property type="entry name" value="SHORT CHAIN DEHYDROGENASE"/>
    <property type="match status" value="1"/>
</dbReference>
<evidence type="ECO:0000256" key="1">
    <source>
        <dbReference type="ARBA" id="ARBA00006484"/>
    </source>
</evidence>
<dbReference type="InterPro" id="IPR002347">
    <property type="entry name" value="SDR_fam"/>
</dbReference>
<dbReference type="PRINTS" id="PR00080">
    <property type="entry name" value="SDRFAMILY"/>
</dbReference>
<dbReference type="InterPro" id="IPR057326">
    <property type="entry name" value="KR_dom"/>
</dbReference>
<dbReference type="PROSITE" id="PS00061">
    <property type="entry name" value="ADH_SHORT"/>
    <property type="match status" value="1"/>
</dbReference>
<dbReference type="InterPro" id="IPR051911">
    <property type="entry name" value="SDR_oxidoreductase"/>
</dbReference>
<evidence type="ECO:0000256" key="3">
    <source>
        <dbReference type="RuleBase" id="RU000363"/>
    </source>
</evidence>
<dbReference type="Pfam" id="PF00106">
    <property type="entry name" value="adh_short"/>
    <property type="match status" value="1"/>
</dbReference>
<gene>
    <name evidence="5" type="ORF">ACFO3J_00815</name>
</gene>
<comment type="similarity">
    <text evidence="1 3">Belongs to the short-chain dehydrogenases/reductases (SDR) family.</text>
</comment>
<sequence>MSSILITGASKGVGRAAAAELARRGHRVVATARDPRSLDGLDVDRRLRLDVTDQASVDAAIEQAGEIDTLVSNAGTIFSAAVEASPTDEIERLLVHNTVGAIRVAQAVLPQLRRRNKGRLLFVSSASGRVVQPGTAAYSASKWALEALAEALAIELAGFGIDVTLAQPGPVSSGALDDITTYKLPDDPYAPFFAVGVTPPAKIMISPEQVAAALADLVEQPTVPLRVPIGPVAEQVVAARNSAPYDKPFIRG</sequence>
<evidence type="ECO:0000259" key="4">
    <source>
        <dbReference type="SMART" id="SM00822"/>
    </source>
</evidence>